<sequence>MGWMFTPDSVPSSGGNNVPHSNFHFHCFPNLMEPNPPFGSSLTTLILAGVDSGLGCVGSSPTAIVPLAAVPTLKEIHFISAVSESGCRVCVPVGRGWLFLLLYWPTLDLFG</sequence>
<keyword evidence="2" id="KW-1185">Reference proteome</keyword>
<evidence type="ECO:0000313" key="2">
    <source>
        <dbReference type="Proteomes" id="UP000314294"/>
    </source>
</evidence>
<dbReference type="AlphaFoldDB" id="A0A4Z2FLG2"/>
<comment type="caution">
    <text evidence="1">The sequence shown here is derived from an EMBL/GenBank/DDBJ whole genome shotgun (WGS) entry which is preliminary data.</text>
</comment>
<dbReference type="Proteomes" id="UP000314294">
    <property type="component" value="Unassembled WGS sequence"/>
</dbReference>
<evidence type="ECO:0000313" key="1">
    <source>
        <dbReference type="EMBL" id="TNN41112.1"/>
    </source>
</evidence>
<gene>
    <name evidence="1" type="ORF">EYF80_048724</name>
</gene>
<dbReference type="EMBL" id="SRLO01001134">
    <property type="protein sequence ID" value="TNN41112.1"/>
    <property type="molecule type" value="Genomic_DNA"/>
</dbReference>
<proteinExistence type="predicted"/>
<protein>
    <submittedName>
        <fullName evidence="1">Uncharacterized protein</fullName>
    </submittedName>
</protein>
<organism evidence="1 2">
    <name type="scientific">Liparis tanakae</name>
    <name type="common">Tanaka's snailfish</name>
    <dbReference type="NCBI Taxonomy" id="230148"/>
    <lineage>
        <taxon>Eukaryota</taxon>
        <taxon>Metazoa</taxon>
        <taxon>Chordata</taxon>
        <taxon>Craniata</taxon>
        <taxon>Vertebrata</taxon>
        <taxon>Euteleostomi</taxon>
        <taxon>Actinopterygii</taxon>
        <taxon>Neopterygii</taxon>
        <taxon>Teleostei</taxon>
        <taxon>Neoteleostei</taxon>
        <taxon>Acanthomorphata</taxon>
        <taxon>Eupercaria</taxon>
        <taxon>Perciformes</taxon>
        <taxon>Cottioidei</taxon>
        <taxon>Cottales</taxon>
        <taxon>Liparidae</taxon>
        <taxon>Liparis</taxon>
    </lineage>
</organism>
<name>A0A4Z2FLG2_9TELE</name>
<accession>A0A4Z2FLG2</accession>
<reference evidence="1 2" key="1">
    <citation type="submission" date="2019-03" db="EMBL/GenBank/DDBJ databases">
        <title>First draft genome of Liparis tanakae, snailfish: a comprehensive survey of snailfish specific genes.</title>
        <authorList>
            <person name="Kim W."/>
            <person name="Song I."/>
            <person name="Jeong J.-H."/>
            <person name="Kim D."/>
            <person name="Kim S."/>
            <person name="Ryu S."/>
            <person name="Song J.Y."/>
            <person name="Lee S.K."/>
        </authorList>
    </citation>
    <scope>NUCLEOTIDE SEQUENCE [LARGE SCALE GENOMIC DNA]</scope>
    <source>
        <tissue evidence="1">Muscle</tissue>
    </source>
</reference>